<protein>
    <submittedName>
        <fullName evidence="1">Uncharacterized protein</fullName>
    </submittedName>
</protein>
<accession>A0ABR2M9P5</accession>
<dbReference type="Proteomes" id="UP001412067">
    <property type="component" value="Unassembled WGS sequence"/>
</dbReference>
<evidence type="ECO:0000313" key="2">
    <source>
        <dbReference type="Proteomes" id="UP001412067"/>
    </source>
</evidence>
<dbReference type="SUPFAM" id="SSF52540">
    <property type="entry name" value="P-loop containing nucleoside triphosphate hydrolases"/>
    <property type="match status" value="1"/>
</dbReference>
<dbReference type="EMBL" id="JBBWWR010000010">
    <property type="protein sequence ID" value="KAK8960781.1"/>
    <property type="molecule type" value="Genomic_DNA"/>
</dbReference>
<sequence length="161" mass="17608">MAASSSPTDFVTLLGVRIVVVGDVGTGKLSLIIAATTELFLENVPSVLPPSRLPADYYPDRIPLTIIDTSSRYILSPSFRFYVVFLKIPALCSPASKVTLVAECQSADVVVLTYACDRPSSLDRLSLYLLPELRRLESVKLTNAAIEFLKSTFVMFDSDNV</sequence>
<comment type="caution">
    <text evidence="1">The sequence shown here is derived from an EMBL/GenBank/DDBJ whole genome shotgun (WGS) entry which is preliminary data.</text>
</comment>
<evidence type="ECO:0000313" key="1">
    <source>
        <dbReference type="EMBL" id="KAK8960781.1"/>
    </source>
</evidence>
<proteinExistence type="predicted"/>
<keyword evidence="2" id="KW-1185">Reference proteome</keyword>
<name>A0ABR2M9P5_9ASPA</name>
<dbReference type="Gene3D" id="3.40.50.300">
    <property type="entry name" value="P-loop containing nucleotide triphosphate hydrolases"/>
    <property type="match status" value="1"/>
</dbReference>
<reference evidence="1 2" key="1">
    <citation type="journal article" date="2022" name="Nat. Plants">
        <title>Genomes of leafy and leafless Platanthera orchids illuminate the evolution of mycoheterotrophy.</title>
        <authorList>
            <person name="Li M.H."/>
            <person name="Liu K.W."/>
            <person name="Li Z."/>
            <person name="Lu H.C."/>
            <person name="Ye Q.L."/>
            <person name="Zhang D."/>
            <person name="Wang J.Y."/>
            <person name="Li Y.F."/>
            <person name="Zhong Z.M."/>
            <person name="Liu X."/>
            <person name="Yu X."/>
            <person name="Liu D.K."/>
            <person name="Tu X.D."/>
            <person name="Liu B."/>
            <person name="Hao Y."/>
            <person name="Liao X.Y."/>
            <person name="Jiang Y.T."/>
            <person name="Sun W.H."/>
            <person name="Chen J."/>
            <person name="Chen Y.Q."/>
            <person name="Ai Y."/>
            <person name="Zhai J.W."/>
            <person name="Wu S.S."/>
            <person name="Zhou Z."/>
            <person name="Hsiao Y.Y."/>
            <person name="Wu W.L."/>
            <person name="Chen Y.Y."/>
            <person name="Lin Y.F."/>
            <person name="Hsu J.L."/>
            <person name="Li C.Y."/>
            <person name="Wang Z.W."/>
            <person name="Zhao X."/>
            <person name="Zhong W.Y."/>
            <person name="Ma X.K."/>
            <person name="Ma L."/>
            <person name="Huang J."/>
            <person name="Chen G.Z."/>
            <person name="Huang M.Z."/>
            <person name="Huang L."/>
            <person name="Peng D.H."/>
            <person name="Luo Y.B."/>
            <person name="Zou S.Q."/>
            <person name="Chen S.P."/>
            <person name="Lan S."/>
            <person name="Tsai W.C."/>
            <person name="Van de Peer Y."/>
            <person name="Liu Z.J."/>
        </authorList>
    </citation>
    <scope>NUCLEOTIDE SEQUENCE [LARGE SCALE GENOMIC DNA]</scope>
    <source>
        <strain evidence="1">Lor288</strain>
    </source>
</reference>
<gene>
    <name evidence="1" type="ORF">KSP40_PGU000240</name>
</gene>
<organism evidence="1 2">
    <name type="scientific">Platanthera guangdongensis</name>
    <dbReference type="NCBI Taxonomy" id="2320717"/>
    <lineage>
        <taxon>Eukaryota</taxon>
        <taxon>Viridiplantae</taxon>
        <taxon>Streptophyta</taxon>
        <taxon>Embryophyta</taxon>
        <taxon>Tracheophyta</taxon>
        <taxon>Spermatophyta</taxon>
        <taxon>Magnoliopsida</taxon>
        <taxon>Liliopsida</taxon>
        <taxon>Asparagales</taxon>
        <taxon>Orchidaceae</taxon>
        <taxon>Orchidoideae</taxon>
        <taxon>Orchideae</taxon>
        <taxon>Orchidinae</taxon>
        <taxon>Platanthera</taxon>
    </lineage>
</organism>
<dbReference type="InterPro" id="IPR027417">
    <property type="entry name" value="P-loop_NTPase"/>
</dbReference>